<dbReference type="EMBL" id="CP003060">
    <property type="protein sequence ID" value="AEP31245.1"/>
    <property type="molecule type" value="Genomic_DNA"/>
</dbReference>
<evidence type="ECO:0000313" key="2">
    <source>
        <dbReference type="Proteomes" id="UP000009282"/>
    </source>
</evidence>
<dbReference type="STRING" id="1085623.GNIT_3150"/>
<gene>
    <name evidence="1" type="ordered locus">GNIT_3150</name>
</gene>
<accession>G4QJA2</accession>
<evidence type="ECO:0000313" key="1">
    <source>
        <dbReference type="EMBL" id="AEP31245.1"/>
    </source>
</evidence>
<dbReference type="Proteomes" id="UP000009282">
    <property type="component" value="Chromosome"/>
</dbReference>
<protein>
    <submittedName>
        <fullName evidence="1">Uncharacterized protein</fullName>
    </submittedName>
</protein>
<sequence length="49" mass="5534">MNIAVYAKTKTNEECDIKLTRSCTTYSLNINKSLSFTVVEVHTGVILFH</sequence>
<name>G4QJA2_GLANF</name>
<proteinExistence type="predicted"/>
<dbReference type="AlphaFoldDB" id="G4QJA2"/>
<keyword evidence="2" id="KW-1185">Reference proteome</keyword>
<dbReference type="KEGG" id="gni:GNIT_3150"/>
<reference evidence="1 2" key="1">
    <citation type="journal article" date="2011" name="J. Bacteriol.">
        <title>Complete genome sequence of seawater bacterium Glaciecola nitratireducens FR1064T.</title>
        <authorList>
            <person name="Bian F."/>
            <person name="Qin Q.L."/>
            <person name="Xie B.B."/>
            <person name="Shu Y.L."/>
            <person name="Zhang X.Y."/>
            <person name="Yu Y."/>
            <person name="Chen B."/>
            <person name="Chen X.L."/>
            <person name="Zhou B.C."/>
            <person name="Zhang Y.Z."/>
        </authorList>
    </citation>
    <scope>NUCLEOTIDE SEQUENCE [LARGE SCALE GENOMIC DNA]</scope>
    <source>
        <strain evidence="2">JCM 12485 / KCTC 12276 / FR1064</strain>
    </source>
</reference>
<organism evidence="1 2">
    <name type="scientific">Glaciecola nitratireducens (strain JCM 12485 / KCTC 12276 / FR1064)</name>
    <dbReference type="NCBI Taxonomy" id="1085623"/>
    <lineage>
        <taxon>Bacteria</taxon>
        <taxon>Pseudomonadati</taxon>
        <taxon>Pseudomonadota</taxon>
        <taxon>Gammaproteobacteria</taxon>
        <taxon>Alteromonadales</taxon>
        <taxon>Alteromonadaceae</taxon>
        <taxon>Brumicola</taxon>
    </lineage>
</organism>
<dbReference type="HOGENOM" id="CLU_3136154_0_0_6"/>